<proteinExistence type="predicted"/>
<organism evidence="2 3">
    <name type="scientific">Schleiferilactobacillus perolens DSM 12744</name>
    <dbReference type="NCBI Taxonomy" id="1423792"/>
    <lineage>
        <taxon>Bacteria</taxon>
        <taxon>Bacillati</taxon>
        <taxon>Bacillota</taxon>
        <taxon>Bacilli</taxon>
        <taxon>Lactobacillales</taxon>
        <taxon>Lactobacillaceae</taxon>
        <taxon>Schleiferilactobacillus</taxon>
    </lineage>
</organism>
<dbReference type="RefSeq" id="WP_057818588.1">
    <property type="nucleotide sequence ID" value="NZ_AZEC01000003.1"/>
</dbReference>
<dbReference type="InterPro" id="IPR032083">
    <property type="entry name" value="DUF4811"/>
</dbReference>
<gene>
    <name evidence="2" type="ORF">FD09_GL001765</name>
</gene>
<keyword evidence="3" id="KW-1185">Reference proteome</keyword>
<name>A0A0R1N8B9_9LACO</name>
<evidence type="ECO:0000313" key="3">
    <source>
        <dbReference type="Proteomes" id="UP000051330"/>
    </source>
</evidence>
<dbReference type="AlphaFoldDB" id="A0A0R1N8B9"/>
<keyword evidence="1" id="KW-1133">Transmembrane helix</keyword>
<protein>
    <recommendedName>
        <fullName evidence="4">DUF4811 domain-containing protein</fullName>
    </recommendedName>
</protein>
<dbReference type="PATRIC" id="fig|1423792.3.peg.1789"/>
<feature type="transmembrane region" description="Helical" evidence="1">
    <location>
        <begin position="28"/>
        <end position="46"/>
    </location>
</feature>
<keyword evidence="1" id="KW-0472">Membrane</keyword>
<dbReference type="Pfam" id="PF16069">
    <property type="entry name" value="DUF4811"/>
    <property type="match status" value="1"/>
</dbReference>
<accession>A0A0R1N8B9</accession>
<dbReference type="STRING" id="1423792.FD09_GL001765"/>
<dbReference type="EMBL" id="AZEC01000003">
    <property type="protein sequence ID" value="KRL13738.1"/>
    <property type="molecule type" value="Genomic_DNA"/>
</dbReference>
<evidence type="ECO:0008006" key="4">
    <source>
        <dbReference type="Google" id="ProtNLM"/>
    </source>
</evidence>
<evidence type="ECO:0000313" key="2">
    <source>
        <dbReference type="EMBL" id="KRL13738.1"/>
    </source>
</evidence>
<reference evidence="2 3" key="1">
    <citation type="journal article" date="2015" name="Genome Announc.">
        <title>Expanding the biotechnology potential of lactobacilli through comparative genomics of 213 strains and associated genera.</title>
        <authorList>
            <person name="Sun Z."/>
            <person name="Harris H.M."/>
            <person name="McCann A."/>
            <person name="Guo C."/>
            <person name="Argimon S."/>
            <person name="Zhang W."/>
            <person name="Yang X."/>
            <person name="Jeffery I.B."/>
            <person name="Cooney J.C."/>
            <person name="Kagawa T.F."/>
            <person name="Liu W."/>
            <person name="Song Y."/>
            <person name="Salvetti E."/>
            <person name="Wrobel A."/>
            <person name="Rasinkangas P."/>
            <person name="Parkhill J."/>
            <person name="Rea M.C."/>
            <person name="O'Sullivan O."/>
            <person name="Ritari J."/>
            <person name="Douillard F.P."/>
            <person name="Paul Ross R."/>
            <person name="Yang R."/>
            <person name="Briner A.E."/>
            <person name="Felis G.E."/>
            <person name="de Vos W.M."/>
            <person name="Barrangou R."/>
            <person name="Klaenhammer T.R."/>
            <person name="Caufield P.W."/>
            <person name="Cui Y."/>
            <person name="Zhang H."/>
            <person name="O'Toole P.W."/>
        </authorList>
    </citation>
    <scope>NUCLEOTIDE SEQUENCE [LARGE SCALE GENOMIC DNA]</scope>
    <source>
        <strain evidence="2 3">DSM 12744</strain>
    </source>
</reference>
<dbReference type="Proteomes" id="UP000051330">
    <property type="component" value="Unassembled WGS sequence"/>
</dbReference>
<comment type="caution">
    <text evidence="2">The sequence shown here is derived from an EMBL/GenBank/DDBJ whole genome shotgun (WGS) entry which is preliminary data.</text>
</comment>
<dbReference type="OrthoDB" id="2249491at2"/>
<evidence type="ECO:0000256" key="1">
    <source>
        <dbReference type="SAM" id="Phobius"/>
    </source>
</evidence>
<keyword evidence="1" id="KW-0812">Transmembrane</keyword>
<sequence>MILWILGIGVLGLYLSFIMMKKSAGRSVLVTFFGLVLLASLTLITLNDYQNFGMTEHTETKTKTIVSASPSKQLPLLLYQNIGTNGKRQVYNYKNSDQGKAAHTKADFAVTNQVRTGTGQNATLTTAHTTWRYTNSFYQTLFGNENNNIFVKQHNVFTIPKNWETLTTVQAKALAKKLQSLQKPTAAQKAQMQQAVTAQVAAARAKNPTMTAAQQAQLVKQVTAKIQQAAIKQAITEVKQSK</sequence>